<dbReference type="Proteomes" id="UP000214365">
    <property type="component" value="Unassembled WGS sequence"/>
</dbReference>
<proteinExistence type="inferred from homology"/>
<comment type="caution">
    <text evidence="11">The sequence shown here is derived from an EMBL/GenBank/DDBJ whole genome shotgun (WGS) entry which is preliminary data.</text>
</comment>
<evidence type="ECO:0000256" key="9">
    <source>
        <dbReference type="RuleBase" id="RU361169"/>
    </source>
</evidence>
<evidence type="ECO:0000256" key="5">
    <source>
        <dbReference type="ARBA" id="ARBA00022801"/>
    </source>
</evidence>
<evidence type="ECO:0008006" key="13">
    <source>
        <dbReference type="Google" id="ProtNLM"/>
    </source>
</evidence>
<name>A0A1Q5Q6S3_TALAT</name>
<keyword evidence="4 10" id="KW-0732">Signal</keyword>
<feature type="chain" id="PRO_5013135405" description="Pectate lyase superfamily protein domain-containing protein" evidence="10">
    <location>
        <begin position="20"/>
        <end position="511"/>
    </location>
</feature>
<evidence type="ECO:0000256" key="7">
    <source>
        <dbReference type="ARBA" id="ARBA00023295"/>
    </source>
</evidence>
<dbReference type="InterPro" id="IPR011050">
    <property type="entry name" value="Pectin_lyase_fold/virulence"/>
</dbReference>
<dbReference type="GO" id="GO:0071555">
    <property type="term" value="P:cell wall organization"/>
    <property type="evidence" value="ECO:0007669"/>
    <property type="project" value="UniProtKB-KW"/>
</dbReference>
<evidence type="ECO:0000256" key="8">
    <source>
        <dbReference type="ARBA" id="ARBA00023316"/>
    </source>
</evidence>
<keyword evidence="5 9" id="KW-0378">Hydrolase</keyword>
<evidence type="ECO:0000256" key="2">
    <source>
        <dbReference type="ARBA" id="ARBA00008834"/>
    </source>
</evidence>
<dbReference type="SUPFAM" id="SSF51126">
    <property type="entry name" value="Pectin lyase-like"/>
    <property type="match status" value="1"/>
</dbReference>
<dbReference type="GO" id="GO:0005975">
    <property type="term" value="P:carbohydrate metabolic process"/>
    <property type="evidence" value="ECO:0007669"/>
    <property type="project" value="InterPro"/>
</dbReference>
<dbReference type="PANTHER" id="PTHR31736:SF18">
    <property type="entry name" value="PUTATIVE-RELATED"/>
    <property type="match status" value="1"/>
</dbReference>
<protein>
    <recommendedName>
        <fullName evidence="13">Pectate lyase superfamily protein domain-containing protein</fullName>
    </recommendedName>
</protein>
<dbReference type="GO" id="GO:0005576">
    <property type="term" value="C:extracellular region"/>
    <property type="evidence" value="ECO:0007669"/>
    <property type="project" value="UniProtKB-SubCell"/>
</dbReference>
<evidence type="ECO:0000256" key="6">
    <source>
        <dbReference type="ARBA" id="ARBA00023180"/>
    </source>
</evidence>
<evidence type="ECO:0000256" key="4">
    <source>
        <dbReference type="ARBA" id="ARBA00022729"/>
    </source>
</evidence>
<dbReference type="STRING" id="1441469.A0A1Q5Q6S3"/>
<keyword evidence="8" id="KW-0961">Cell wall biogenesis/degradation</keyword>
<evidence type="ECO:0000256" key="3">
    <source>
        <dbReference type="ARBA" id="ARBA00022525"/>
    </source>
</evidence>
<evidence type="ECO:0000256" key="10">
    <source>
        <dbReference type="SAM" id="SignalP"/>
    </source>
</evidence>
<organism evidence="11 12">
    <name type="scientific">Talaromyces atroroseus</name>
    <dbReference type="NCBI Taxonomy" id="1441469"/>
    <lineage>
        <taxon>Eukaryota</taxon>
        <taxon>Fungi</taxon>
        <taxon>Dikarya</taxon>
        <taxon>Ascomycota</taxon>
        <taxon>Pezizomycotina</taxon>
        <taxon>Eurotiomycetes</taxon>
        <taxon>Eurotiomycetidae</taxon>
        <taxon>Eurotiales</taxon>
        <taxon>Trichocomaceae</taxon>
        <taxon>Talaromyces</taxon>
        <taxon>Talaromyces sect. Trachyspermi</taxon>
    </lineage>
</organism>
<sequence length="511" mass="55408">MKLLASLSLTALLWQATAAQLIGPVGPTTSLKDKKIECNILDYGAVADNTTDVSTAIENTFTDCVQKNPGSRLIVPDGEYLLNRSVVLSNATNWAFQLDGLITAAYGGNWTVDRQLILQGFAGVEALNDTINGEGDGQFLLDVFVIVNAVDFEFYSYNGRGAFQGHGYIYRNLDNTNRPRLVRLISPTNASVHDLILVDSPKFHIVLDFAVNVEAYHLTIRGANLGSYDGIDAIGTNYYIHDSEVAFLPMVKFPTGHLLILLPQVTNRDECVSVKSPSHHALVENLVCNQAGSGVSIGSLNVSAEISNIVARNISIIQGNNIAFIKTYPGGSGYVTNITFDNFRSLSSLYGLDVDQYWQNTFTPDDGSVALSNIVFRNFSGSIADGARRPPLYLIASDLTFATNITVEDFSIWTEAGTSVVNKINNVFGTGDDSYGPNNGILSLSPGEAPYTYTSTYTITASPTNWQAPTSPTWAAPSTGYGTASPIPVYTPAPLWRPGRVDYDLHYWGSF</sequence>
<evidence type="ECO:0000313" key="11">
    <source>
        <dbReference type="EMBL" id="OKL55544.1"/>
    </source>
</evidence>
<keyword evidence="12" id="KW-1185">Reference proteome</keyword>
<comment type="subcellular location">
    <subcellularLocation>
        <location evidence="1">Secreted</location>
    </subcellularLocation>
</comment>
<evidence type="ECO:0000256" key="1">
    <source>
        <dbReference type="ARBA" id="ARBA00004613"/>
    </source>
</evidence>
<reference evidence="11 12" key="1">
    <citation type="submission" date="2015-06" db="EMBL/GenBank/DDBJ databases">
        <title>Talaromyces atroroseus IBT 11181 draft genome.</title>
        <authorList>
            <person name="Rasmussen K.B."/>
            <person name="Rasmussen S."/>
            <person name="Petersen B."/>
            <person name="Sicheritz-Ponten T."/>
            <person name="Mortensen U.H."/>
            <person name="Thrane U."/>
        </authorList>
    </citation>
    <scope>NUCLEOTIDE SEQUENCE [LARGE SCALE GENOMIC DNA]</scope>
    <source>
        <strain evidence="11 12">IBT 11181</strain>
    </source>
</reference>
<dbReference type="EMBL" id="LFMY01000020">
    <property type="protein sequence ID" value="OKL55544.1"/>
    <property type="molecule type" value="Genomic_DNA"/>
</dbReference>
<keyword evidence="7 9" id="KW-0326">Glycosidase</keyword>
<feature type="signal peptide" evidence="10">
    <location>
        <begin position="1"/>
        <end position="19"/>
    </location>
</feature>
<dbReference type="GO" id="GO:0004650">
    <property type="term" value="F:polygalacturonase activity"/>
    <property type="evidence" value="ECO:0007669"/>
    <property type="project" value="InterPro"/>
</dbReference>
<dbReference type="InterPro" id="IPR012334">
    <property type="entry name" value="Pectin_lyas_fold"/>
</dbReference>
<keyword evidence="3" id="KW-0964">Secreted</keyword>
<dbReference type="Pfam" id="PF00295">
    <property type="entry name" value="Glyco_hydro_28"/>
    <property type="match status" value="1"/>
</dbReference>
<accession>A0A1Q5Q6S3</accession>
<dbReference type="PANTHER" id="PTHR31736">
    <property type="match status" value="1"/>
</dbReference>
<dbReference type="Gene3D" id="2.160.20.10">
    <property type="entry name" value="Single-stranded right-handed beta-helix, Pectin lyase-like"/>
    <property type="match status" value="1"/>
</dbReference>
<dbReference type="AlphaFoldDB" id="A0A1Q5Q6S3"/>
<dbReference type="GeneID" id="31008986"/>
<dbReference type="RefSeq" id="XP_020115665.1">
    <property type="nucleotide sequence ID" value="XM_020264215.1"/>
</dbReference>
<dbReference type="InterPro" id="IPR000743">
    <property type="entry name" value="Glyco_hydro_28"/>
</dbReference>
<comment type="similarity">
    <text evidence="2 9">Belongs to the glycosyl hydrolase 28 family.</text>
</comment>
<dbReference type="OrthoDB" id="187139at2759"/>
<keyword evidence="6" id="KW-0325">Glycoprotein</keyword>
<evidence type="ECO:0000313" key="12">
    <source>
        <dbReference type="Proteomes" id="UP000214365"/>
    </source>
</evidence>
<gene>
    <name evidence="11" type="ORF">UA08_09230</name>
</gene>